<dbReference type="Proteomes" id="UP000193427">
    <property type="component" value="Chromosome"/>
</dbReference>
<name>A0A1W6L4I8_9BURK</name>
<dbReference type="RefSeq" id="WP_085749365.1">
    <property type="nucleotide sequence ID" value="NZ_BSPR01000002.1"/>
</dbReference>
<dbReference type="STRING" id="946333.A4W93_03865"/>
<dbReference type="KEGG" id="rgu:A4W93_03865"/>
<evidence type="ECO:0000313" key="2">
    <source>
        <dbReference type="Proteomes" id="UP000193427"/>
    </source>
</evidence>
<keyword evidence="2" id="KW-1185">Reference proteome</keyword>
<protein>
    <submittedName>
        <fullName evidence="1">Uncharacterized protein</fullName>
    </submittedName>
</protein>
<sequence>MTTTPWFDPAVRPVHVGVYRRRWPGGPFTCWDGEAWRADAATPEAAAAHEAPSRVQDACWQGLAEAPAVLCLTCRGHTVIDRGVDEETGADLISECPDC</sequence>
<dbReference type="AlphaFoldDB" id="A0A1W6L4I8"/>
<organism evidence="1 2">
    <name type="scientific">Piscinibacter gummiphilus</name>
    <dbReference type="NCBI Taxonomy" id="946333"/>
    <lineage>
        <taxon>Bacteria</taxon>
        <taxon>Pseudomonadati</taxon>
        <taxon>Pseudomonadota</taxon>
        <taxon>Betaproteobacteria</taxon>
        <taxon>Burkholderiales</taxon>
        <taxon>Sphaerotilaceae</taxon>
        <taxon>Piscinibacter</taxon>
    </lineage>
</organism>
<proteinExistence type="predicted"/>
<dbReference type="OrthoDB" id="9157180at2"/>
<accession>A0A1W6L4I8</accession>
<reference evidence="1 2" key="1">
    <citation type="submission" date="2016-04" db="EMBL/GenBank/DDBJ databases">
        <title>Complete genome sequence of natural rubber-degrading, novel Gram-negative bacterium, Rhizobacter gummiphilus strain NS21.</title>
        <authorList>
            <person name="Tabata M."/>
            <person name="Kasai D."/>
            <person name="Fukuda M."/>
        </authorList>
    </citation>
    <scope>NUCLEOTIDE SEQUENCE [LARGE SCALE GENOMIC DNA]</scope>
    <source>
        <strain evidence="1 2">NS21</strain>
    </source>
</reference>
<gene>
    <name evidence="1" type="ORF">A4W93_03865</name>
</gene>
<dbReference type="EMBL" id="CP015118">
    <property type="protein sequence ID" value="ARN19122.1"/>
    <property type="molecule type" value="Genomic_DNA"/>
</dbReference>
<evidence type="ECO:0000313" key="1">
    <source>
        <dbReference type="EMBL" id="ARN19122.1"/>
    </source>
</evidence>